<dbReference type="RefSeq" id="WP_006099436.1">
    <property type="nucleotide sequence ID" value="NZ_DS989844.1"/>
</dbReference>
<feature type="transmembrane region" description="Helical" evidence="1">
    <location>
        <begin position="491"/>
        <end position="510"/>
    </location>
</feature>
<evidence type="ECO:0000313" key="4">
    <source>
        <dbReference type="Proteomes" id="UP000003835"/>
    </source>
</evidence>
<dbReference type="NCBIfam" id="NF047510">
    <property type="entry name" value="LIC_10190_fam"/>
    <property type="match status" value="1"/>
</dbReference>
<sequence>MLYFMITWLFLIGVCFSIGTAIVHWLKADRIDRRGDRFIAAVWLGIVVLCVSMLATSLILPLSSAVGFALVLGLVALSLLSQSTRRELAAVRSHLSPSLIVGFITLELIIAAFTSQKIVWFDTGLYHFGSMRWMSQFGAVNGLALIHGKFGFTSSWFALAAPLTSPIFGSRVSAITNGFVFLIAILQSLITLNQIVSRKGRLSDWFLFIFSAIAILVYTGTAFTGSPILISFSPDVTVAFLIGVTAWSILVISHSAQFSLQNTDAKTPLVDARTIPLILSAGAVTVKLSALPLLPIGFIFYLMGNQFKLQIKRLLTGGAITLLILSPMVLYSLTTSGCPLYPSTFMCLDLPWSVPIEKAINETQPIKFWWVFSDSDESGVTAIALGVWRWLKGSIKSKIMAFITIFVIIFSIPIFRQFRKHLRIGTAWILLLGLIGITFIMIQSPLLRFGLGYFLLIPALFSAIYGQTLLEKIPSKLTQPLFRFTHTLKQPQTILLTSLFFLGLTTVGLIQGNAQSRLILPPPLPSVNLVSDQVNDVNYVYPANWTVRCWASPLPCSAVPIKNIRLRDPSQGIVAGFVSVK</sequence>
<gene>
    <name evidence="3" type="ORF">MC7420_461</name>
</gene>
<keyword evidence="1" id="KW-1133">Transmembrane helix</keyword>
<proteinExistence type="predicted"/>
<evidence type="ECO:0000313" key="3">
    <source>
        <dbReference type="EMBL" id="EDX77324.1"/>
    </source>
</evidence>
<keyword evidence="1" id="KW-0472">Membrane</keyword>
<dbReference type="InterPro" id="IPR058514">
    <property type="entry name" value="DUF8201"/>
</dbReference>
<feature type="transmembrane region" description="Helical" evidence="1">
    <location>
        <begin position="205"/>
        <end position="224"/>
    </location>
</feature>
<dbReference type="OrthoDB" id="455143at2"/>
<feature type="transmembrane region" description="Helical" evidence="1">
    <location>
        <begin position="95"/>
        <end position="113"/>
    </location>
</feature>
<keyword evidence="1" id="KW-0812">Transmembrane</keyword>
<dbReference type="Pfam" id="PF26626">
    <property type="entry name" value="DUF8201"/>
    <property type="match status" value="1"/>
</dbReference>
<feature type="transmembrane region" description="Helical" evidence="1">
    <location>
        <begin position="314"/>
        <end position="333"/>
    </location>
</feature>
<evidence type="ECO:0000256" key="1">
    <source>
        <dbReference type="SAM" id="Phobius"/>
    </source>
</evidence>
<feature type="transmembrane region" description="Helical" evidence="1">
    <location>
        <begin position="65"/>
        <end position="83"/>
    </location>
</feature>
<protein>
    <recommendedName>
        <fullName evidence="2">DUF8201 domain-containing protein</fullName>
    </recommendedName>
</protein>
<feature type="transmembrane region" description="Helical" evidence="1">
    <location>
        <begin position="38"/>
        <end position="59"/>
    </location>
</feature>
<dbReference type="InterPro" id="IPR058065">
    <property type="entry name" value="LIC_10190-like"/>
</dbReference>
<feature type="transmembrane region" description="Helical" evidence="1">
    <location>
        <begin position="452"/>
        <end position="470"/>
    </location>
</feature>
<name>B4VKW9_9CYAN</name>
<evidence type="ECO:0000259" key="2">
    <source>
        <dbReference type="Pfam" id="PF26626"/>
    </source>
</evidence>
<dbReference type="EMBL" id="DS989844">
    <property type="protein sequence ID" value="EDX77324.1"/>
    <property type="molecule type" value="Genomic_DNA"/>
</dbReference>
<accession>B4VKW9</accession>
<dbReference type="STRING" id="118168.MC7420_461"/>
<reference evidence="3 4" key="1">
    <citation type="submission" date="2008-07" db="EMBL/GenBank/DDBJ databases">
        <authorList>
            <person name="Tandeau de Marsac N."/>
            <person name="Ferriera S."/>
            <person name="Johnson J."/>
            <person name="Kravitz S."/>
            <person name="Beeson K."/>
            <person name="Sutton G."/>
            <person name="Rogers Y.-H."/>
            <person name="Friedman R."/>
            <person name="Frazier M."/>
            <person name="Venter J.C."/>
        </authorList>
    </citation>
    <scope>NUCLEOTIDE SEQUENCE [LARGE SCALE GENOMIC DNA]</scope>
    <source>
        <strain evidence="3 4">PCC 7420</strain>
    </source>
</reference>
<dbReference type="AlphaFoldDB" id="B4VKW9"/>
<feature type="transmembrane region" description="Helical" evidence="1">
    <location>
        <begin position="399"/>
        <end position="415"/>
    </location>
</feature>
<feature type="transmembrane region" description="Helical" evidence="1">
    <location>
        <begin position="277"/>
        <end position="302"/>
    </location>
</feature>
<feature type="transmembrane region" description="Helical" evidence="1">
    <location>
        <begin position="6"/>
        <end position="26"/>
    </location>
</feature>
<feature type="transmembrane region" description="Helical" evidence="1">
    <location>
        <begin position="133"/>
        <end position="160"/>
    </location>
</feature>
<feature type="domain" description="DUF8201" evidence="2">
    <location>
        <begin position="1"/>
        <end position="455"/>
    </location>
</feature>
<dbReference type="HOGENOM" id="CLU_471593_0_0_3"/>
<dbReference type="Proteomes" id="UP000003835">
    <property type="component" value="Unassembled WGS sequence"/>
</dbReference>
<feature type="transmembrane region" description="Helical" evidence="1">
    <location>
        <begin position="172"/>
        <end position="193"/>
    </location>
</feature>
<keyword evidence="4" id="KW-1185">Reference proteome</keyword>
<feature type="transmembrane region" description="Helical" evidence="1">
    <location>
        <begin position="236"/>
        <end position="257"/>
    </location>
</feature>
<feature type="transmembrane region" description="Helical" evidence="1">
    <location>
        <begin position="427"/>
        <end position="446"/>
    </location>
</feature>
<organism evidence="3 4">
    <name type="scientific">Coleofasciculus chthonoplastes PCC 7420</name>
    <dbReference type="NCBI Taxonomy" id="118168"/>
    <lineage>
        <taxon>Bacteria</taxon>
        <taxon>Bacillati</taxon>
        <taxon>Cyanobacteriota</taxon>
        <taxon>Cyanophyceae</taxon>
        <taxon>Coleofasciculales</taxon>
        <taxon>Coleofasciculaceae</taxon>
        <taxon>Coleofasciculus</taxon>
    </lineage>
</organism>
<dbReference type="eggNOG" id="ENOG5032SWY">
    <property type="taxonomic scope" value="Bacteria"/>
</dbReference>